<keyword evidence="3" id="KW-1185">Reference proteome</keyword>
<reference evidence="3" key="1">
    <citation type="submission" date="2017-04" db="EMBL/GenBank/DDBJ databases">
        <title>Plasmodium gonderi genome.</title>
        <authorList>
            <person name="Arisue N."/>
            <person name="Honma H."/>
            <person name="Kawai S."/>
            <person name="Tougan T."/>
            <person name="Tanabe K."/>
            <person name="Horii T."/>
        </authorList>
    </citation>
    <scope>NUCLEOTIDE SEQUENCE [LARGE SCALE GENOMIC DNA]</scope>
    <source>
        <strain evidence="3">ATCC 30045</strain>
    </source>
</reference>
<sequence length="543" mass="63817">MLMALHIFGKRLKIRKEKHHNSILFYNIVRRGMTVYKSGEKDKDKHVMTTNVGSKQDIENLLKRYKDLGTKDKVKLIKNHLKNVNDIDVNKIYEFAREKEIEKGNKKNEYDDEDQRRKRIKILRIQKIKLKQKPSFLQQKSNKKNANNNLTFKNDYNSSEDVDCLEMEKQLKSAQKYTLIEDIYKSYIYSKAFTTLSNQYRTKHTISNDFLHVMICAIRNSILEKVNPTLVNEFGVFKNPYMLMKNSLFNYILHEQVKNPYEESLIYEHLNKKTYLNILKLESADTPVQVYEPLVSFHGDVNYNYDMREKFSDIMQTMIRLLRLITISSETSSFSKDSEQSISDTTNKAYHSDGSYYDKQGTTSTSSPNSSEEMNLLNNVLKILPENISTHFENYPFENLKSFKTNIKKQYIGGIKNSKPLNVQDEELNHMRYPNLQSVSHSLPKDAKYRDNVIHAIKVLERSKYWDHSSKIKAINTLIDVWNNMHSSDHYEHLLDKSLPVIYTKDMLQKTKTRQDTYNRGLTYIQSLTTQKPLGARLKIKKG</sequence>
<accession>A0A1Y1JBQ4</accession>
<dbReference type="AlphaFoldDB" id="A0A1Y1JBQ4"/>
<dbReference type="OMA" id="LERSKYW"/>
<organism evidence="2 3">
    <name type="scientific">Plasmodium gonderi</name>
    <dbReference type="NCBI Taxonomy" id="77519"/>
    <lineage>
        <taxon>Eukaryota</taxon>
        <taxon>Sar</taxon>
        <taxon>Alveolata</taxon>
        <taxon>Apicomplexa</taxon>
        <taxon>Aconoidasida</taxon>
        <taxon>Haemosporida</taxon>
        <taxon>Plasmodiidae</taxon>
        <taxon>Plasmodium</taxon>
        <taxon>Plasmodium (Plasmodium)</taxon>
    </lineage>
</organism>
<evidence type="ECO:0000313" key="3">
    <source>
        <dbReference type="Proteomes" id="UP000195521"/>
    </source>
</evidence>
<dbReference type="GeneID" id="39746661"/>
<dbReference type="RefSeq" id="XP_028542538.1">
    <property type="nucleotide sequence ID" value="XM_028686737.1"/>
</dbReference>
<dbReference type="OrthoDB" id="416353at2759"/>
<feature type="compositionally biased region" description="Low complexity" evidence="1">
    <location>
        <begin position="362"/>
        <end position="371"/>
    </location>
</feature>
<evidence type="ECO:0000313" key="2">
    <source>
        <dbReference type="EMBL" id="GAW79949.1"/>
    </source>
</evidence>
<dbReference type="Proteomes" id="UP000195521">
    <property type="component" value="Unassembled WGS sequence"/>
</dbReference>
<gene>
    <name evidence="2" type="ORF">PGO_060930</name>
</gene>
<evidence type="ECO:0000256" key="1">
    <source>
        <dbReference type="SAM" id="MobiDB-lite"/>
    </source>
</evidence>
<dbReference type="EMBL" id="BDQF01000007">
    <property type="protein sequence ID" value="GAW79949.1"/>
    <property type="molecule type" value="Genomic_DNA"/>
</dbReference>
<feature type="region of interest" description="Disordered" evidence="1">
    <location>
        <begin position="336"/>
        <end position="372"/>
    </location>
</feature>
<protein>
    <submittedName>
        <fullName evidence="2">Uncharacterized protein</fullName>
    </submittedName>
</protein>
<proteinExistence type="predicted"/>
<comment type="caution">
    <text evidence="2">The sequence shown here is derived from an EMBL/GenBank/DDBJ whole genome shotgun (WGS) entry which is preliminary data.</text>
</comment>
<name>A0A1Y1JBQ4_PLAGO</name>